<comment type="similarity">
    <text evidence="2">Belongs to the tetraspanin (TM4SF) family.</text>
</comment>
<keyword evidence="5 6" id="KW-0472">Membrane</keyword>
<feature type="transmembrane region" description="Helical" evidence="6">
    <location>
        <begin position="186"/>
        <end position="209"/>
    </location>
</feature>
<evidence type="ECO:0000313" key="7">
    <source>
        <dbReference type="EMBL" id="KAF0302997.1"/>
    </source>
</evidence>
<dbReference type="OrthoDB" id="438211at2759"/>
<evidence type="ECO:0000256" key="2">
    <source>
        <dbReference type="ARBA" id="ARBA00006840"/>
    </source>
</evidence>
<accession>A0A6A4W561</accession>
<sequence length="438" mass="45924">MNCCESIIKYLFGLVTLAIFLGGCGLIGVGAYALSNDGATLGYLIDSDLLSGTAIVMIAAGSLIVVISFFGCCGAFQESRCMLGTFFGLVLVLFVLTAAGAVAGFVLGGDAITEGIKDTLYASLNNYRKDSDTTKAWDDVQEAFECCGVIGPSDYKGNVPASCGSPTNSDGCYNKIVDFINENSKLFGAVAIVVALFLFLSMIFSCTIRTTRTMHRTMLRTMHRIAPYSIIKYLFGLVTLAIFLGGCGLIGVGAYALSNDGATLGYLIDSDLLSGTAIVMIAAGGLIVVVSFFGCCGAFQESRCMLGTFFGLVLVLFVLTAAGAVAGFVLGGDAITEGLEDILKDSLENYGKNTDTTNAWDDVQEGFECCGVNGPADYSTMGISKPESCGANTAGCYQKMVDFIDENSKLFGAVAIVVALFLFLSMIFSCSIRGSIAS</sequence>
<dbReference type="PRINTS" id="PR00259">
    <property type="entry name" value="TMFOUR"/>
</dbReference>
<feature type="transmembrane region" description="Helical" evidence="6">
    <location>
        <begin position="410"/>
        <end position="432"/>
    </location>
</feature>
<dbReference type="InterPro" id="IPR018499">
    <property type="entry name" value="Tetraspanin/Peripherin"/>
</dbReference>
<keyword evidence="4 6" id="KW-1133">Transmembrane helix</keyword>
<gene>
    <name evidence="7" type="primary">Cd53</name>
    <name evidence="7" type="ORF">FJT64_002919</name>
</gene>
<comment type="caution">
    <text evidence="7">The sequence shown here is derived from an EMBL/GenBank/DDBJ whole genome shotgun (WGS) entry which is preliminary data.</text>
</comment>
<organism evidence="7 8">
    <name type="scientific">Amphibalanus amphitrite</name>
    <name type="common">Striped barnacle</name>
    <name type="synonym">Balanus amphitrite</name>
    <dbReference type="NCBI Taxonomy" id="1232801"/>
    <lineage>
        <taxon>Eukaryota</taxon>
        <taxon>Metazoa</taxon>
        <taxon>Ecdysozoa</taxon>
        <taxon>Arthropoda</taxon>
        <taxon>Crustacea</taxon>
        <taxon>Multicrustacea</taxon>
        <taxon>Cirripedia</taxon>
        <taxon>Thoracica</taxon>
        <taxon>Thoracicalcarea</taxon>
        <taxon>Balanomorpha</taxon>
        <taxon>Balanoidea</taxon>
        <taxon>Balanidae</taxon>
        <taxon>Amphibalaninae</taxon>
        <taxon>Amphibalanus</taxon>
    </lineage>
</organism>
<reference evidence="7 8" key="1">
    <citation type="submission" date="2019-07" db="EMBL/GenBank/DDBJ databases">
        <title>Draft genome assembly of a fouling barnacle, Amphibalanus amphitrite (Darwin, 1854): The first reference genome for Thecostraca.</title>
        <authorList>
            <person name="Kim W."/>
        </authorList>
    </citation>
    <scope>NUCLEOTIDE SEQUENCE [LARGE SCALE GENOMIC DNA]</scope>
    <source>
        <strain evidence="7">SNU_AA5</strain>
        <tissue evidence="7">Soma without cirri and trophi</tissue>
    </source>
</reference>
<proteinExistence type="inferred from homology"/>
<dbReference type="PROSITE" id="PS00421">
    <property type="entry name" value="TM4_1"/>
    <property type="match status" value="2"/>
</dbReference>
<feature type="transmembrane region" description="Helical" evidence="6">
    <location>
        <begin position="83"/>
        <end position="107"/>
    </location>
</feature>
<dbReference type="PANTHER" id="PTHR19282:SF544">
    <property type="entry name" value="TETRASPANIN"/>
    <property type="match status" value="1"/>
</dbReference>
<feature type="transmembrane region" description="Helical" evidence="6">
    <location>
        <begin position="54"/>
        <end position="76"/>
    </location>
</feature>
<feature type="transmembrane region" description="Helical" evidence="6">
    <location>
        <begin position="230"/>
        <end position="257"/>
    </location>
</feature>
<keyword evidence="8" id="KW-1185">Reference proteome</keyword>
<dbReference type="InterPro" id="IPR008952">
    <property type="entry name" value="Tetraspanin_EC2_sf"/>
</dbReference>
<evidence type="ECO:0000256" key="6">
    <source>
        <dbReference type="SAM" id="Phobius"/>
    </source>
</evidence>
<dbReference type="Pfam" id="PF00335">
    <property type="entry name" value="Tetraspanin"/>
    <property type="match status" value="2"/>
</dbReference>
<evidence type="ECO:0000256" key="1">
    <source>
        <dbReference type="ARBA" id="ARBA00004141"/>
    </source>
</evidence>
<dbReference type="Proteomes" id="UP000440578">
    <property type="component" value="Unassembled WGS sequence"/>
</dbReference>
<feature type="transmembrane region" description="Helical" evidence="6">
    <location>
        <begin position="12"/>
        <end position="34"/>
    </location>
</feature>
<evidence type="ECO:0000256" key="5">
    <source>
        <dbReference type="ARBA" id="ARBA00023136"/>
    </source>
</evidence>
<evidence type="ECO:0000256" key="3">
    <source>
        <dbReference type="ARBA" id="ARBA00022692"/>
    </source>
</evidence>
<dbReference type="InterPro" id="IPR018503">
    <property type="entry name" value="Tetraspanin_CS"/>
</dbReference>
<protein>
    <submittedName>
        <fullName evidence="7">Leukocyte surface antigen CD53</fullName>
    </submittedName>
</protein>
<name>A0A6A4W561_AMPAM</name>
<evidence type="ECO:0000313" key="8">
    <source>
        <dbReference type="Proteomes" id="UP000440578"/>
    </source>
</evidence>
<evidence type="ECO:0000256" key="4">
    <source>
        <dbReference type="ARBA" id="ARBA00022989"/>
    </source>
</evidence>
<dbReference type="SUPFAM" id="SSF48652">
    <property type="entry name" value="Tetraspanin"/>
    <property type="match status" value="2"/>
</dbReference>
<feature type="transmembrane region" description="Helical" evidence="6">
    <location>
        <begin position="306"/>
        <end position="330"/>
    </location>
</feature>
<dbReference type="CDD" id="cd03127">
    <property type="entry name" value="tetraspanin_LEL"/>
    <property type="match status" value="2"/>
</dbReference>
<keyword evidence="3 6" id="KW-0812">Transmembrane</keyword>
<dbReference type="EMBL" id="VIIS01000991">
    <property type="protein sequence ID" value="KAF0302997.1"/>
    <property type="molecule type" value="Genomic_DNA"/>
</dbReference>
<dbReference type="Gene3D" id="1.10.1450.10">
    <property type="entry name" value="Tetraspanin"/>
    <property type="match status" value="2"/>
</dbReference>
<comment type="subcellular location">
    <subcellularLocation>
        <location evidence="1">Membrane</location>
        <topology evidence="1">Multi-pass membrane protein</topology>
    </subcellularLocation>
</comment>
<dbReference type="GO" id="GO:0005886">
    <property type="term" value="C:plasma membrane"/>
    <property type="evidence" value="ECO:0007669"/>
    <property type="project" value="TreeGrafter"/>
</dbReference>
<feature type="transmembrane region" description="Helical" evidence="6">
    <location>
        <begin position="277"/>
        <end position="299"/>
    </location>
</feature>
<dbReference type="AlphaFoldDB" id="A0A6A4W561"/>
<dbReference type="PANTHER" id="PTHR19282">
    <property type="entry name" value="TETRASPANIN"/>
    <property type="match status" value="1"/>
</dbReference>